<evidence type="ECO:0000313" key="4">
    <source>
        <dbReference type="Proteomes" id="UP000054623"/>
    </source>
</evidence>
<dbReference type="SMART" id="SM00530">
    <property type="entry name" value="HTH_XRE"/>
    <property type="match status" value="1"/>
</dbReference>
<protein>
    <submittedName>
        <fullName evidence="2">Transcriptional regulator, XRE</fullName>
    </submittedName>
    <submittedName>
        <fullName evidence="3">XRE family transcriptional regulator</fullName>
    </submittedName>
</protein>
<dbReference type="Proteomes" id="UP000054623">
    <property type="component" value="Unassembled WGS sequence"/>
</dbReference>
<evidence type="ECO:0000313" key="2">
    <source>
        <dbReference type="EMBL" id="CDX03589.1"/>
    </source>
</evidence>
<dbReference type="Gene3D" id="1.10.260.40">
    <property type="entry name" value="lambda repressor-like DNA-binding domains"/>
    <property type="match status" value="1"/>
</dbReference>
<dbReference type="PROSITE" id="PS50943">
    <property type="entry name" value="HTH_CROC1"/>
    <property type="match status" value="1"/>
</dbReference>
<evidence type="ECO:0000259" key="1">
    <source>
        <dbReference type="PROSITE" id="PS50943"/>
    </source>
</evidence>
<dbReference type="Pfam" id="PF13443">
    <property type="entry name" value="HTH_26"/>
    <property type="match status" value="1"/>
</dbReference>
<reference evidence="3 4" key="2">
    <citation type="submission" date="2015-12" db="EMBL/GenBank/DDBJ databases">
        <title>Draft Genome Sequence of Desulfitobacterium hafniense Strain DH, a Sulfate-reducing Bacterium Isolated from Paddy Soils.</title>
        <authorList>
            <person name="Bao P."/>
            <person name="Zhang X."/>
            <person name="Li G."/>
        </authorList>
    </citation>
    <scope>NUCLEOTIDE SEQUENCE [LARGE SCALE GENOMIC DNA]</scope>
    <source>
        <strain evidence="3 4">DH</strain>
    </source>
</reference>
<organism evidence="2">
    <name type="scientific">Desulfitobacterium hafniense</name>
    <name type="common">Desulfitobacterium frappieri</name>
    <dbReference type="NCBI Taxonomy" id="49338"/>
    <lineage>
        <taxon>Bacteria</taxon>
        <taxon>Bacillati</taxon>
        <taxon>Bacillota</taxon>
        <taxon>Clostridia</taxon>
        <taxon>Eubacteriales</taxon>
        <taxon>Desulfitobacteriaceae</taxon>
        <taxon>Desulfitobacterium</taxon>
    </lineage>
</organism>
<feature type="domain" description="HTH cro/C1-type" evidence="1">
    <location>
        <begin position="10"/>
        <end position="64"/>
    </location>
</feature>
<dbReference type="EMBL" id="LOCK01000020">
    <property type="protein sequence ID" value="KTE91716.1"/>
    <property type="molecule type" value="Genomic_DNA"/>
</dbReference>
<dbReference type="CDD" id="cd00093">
    <property type="entry name" value="HTH_XRE"/>
    <property type="match status" value="1"/>
</dbReference>
<dbReference type="EMBL" id="LK996017">
    <property type="protein sequence ID" value="CDX03589.1"/>
    <property type="molecule type" value="Genomic_DNA"/>
</dbReference>
<dbReference type="GO" id="GO:0003677">
    <property type="term" value="F:DNA binding"/>
    <property type="evidence" value="ECO:0007669"/>
    <property type="project" value="InterPro"/>
</dbReference>
<dbReference type="AlphaFoldDB" id="A0A098B420"/>
<dbReference type="PATRIC" id="fig|49338.4.peg.3973"/>
<evidence type="ECO:0000313" key="3">
    <source>
        <dbReference type="EMBL" id="KTE91716.1"/>
    </source>
</evidence>
<dbReference type="RefSeq" id="WP_005813967.1">
    <property type="nucleotide sequence ID" value="NZ_CABKQQ010000051.1"/>
</dbReference>
<dbReference type="InterPro" id="IPR010982">
    <property type="entry name" value="Lambda_DNA-bd_dom_sf"/>
</dbReference>
<name>A0A098B420_DESHA</name>
<dbReference type="InterPro" id="IPR001387">
    <property type="entry name" value="Cro/C1-type_HTH"/>
</dbReference>
<gene>
    <name evidence="3" type="ORF">AT727_20960</name>
    <name evidence="2" type="ORF">DPCES_3703</name>
</gene>
<reference evidence="2" key="1">
    <citation type="submission" date="2014-07" db="EMBL/GenBank/DDBJ databases">
        <authorList>
            <person name="Hornung V.Bastian."/>
        </authorList>
    </citation>
    <scope>NUCLEOTIDE SEQUENCE</scope>
    <source>
        <strain evidence="2">PCE-S</strain>
    </source>
</reference>
<proteinExistence type="predicted"/>
<accession>A0A098B420</accession>
<dbReference type="SUPFAM" id="SSF47413">
    <property type="entry name" value="lambda repressor-like DNA-binding domains"/>
    <property type="match status" value="1"/>
</dbReference>
<sequence length="102" mass="11755">MDDSFIRSRISELRIQKNVSERSMSIDLGHSPSYIHSIVSGKALPSMTEFLYICDYFRISPKEFFDEGTSYPTLIKEVINDLKALDEKQISNIHEIIKGLKK</sequence>
<dbReference type="OrthoDB" id="2187867at2"/>